<organism evidence="2 3">
    <name type="scientific">Comamonas testosteroni TK102</name>
    <dbReference type="NCBI Taxonomy" id="1392005"/>
    <lineage>
        <taxon>Bacteria</taxon>
        <taxon>Pseudomonadati</taxon>
        <taxon>Pseudomonadota</taxon>
        <taxon>Betaproteobacteria</taxon>
        <taxon>Burkholderiales</taxon>
        <taxon>Comamonadaceae</taxon>
        <taxon>Comamonas</taxon>
    </lineage>
</organism>
<evidence type="ECO:0000313" key="3">
    <source>
        <dbReference type="Proteomes" id="UP000028782"/>
    </source>
</evidence>
<gene>
    <name evidence="2" type="ORF">O987_15550</name>
</gene>
<dbReference type="HOGENOM" id="CLU_160462_0_0_4"/>
<feature type="chain" id="PRO_5001715992" evidence="1">
    <location>
        <begin position="20"/>
        <end position="117"/>
    </location>
</feature>
<reference evidence="2 3" key="1">
    <citation type="journal article" date="2014" name="Genome Announc.">
        <title>Complete Genome Sequence of Polychlorinated Biphenyl Degrader Comamonas testosteroni TK102 (NBRC 109938).</title>
        <authorList>
            <person name="Fukuda K."/>
            <person name="Hosoyama A."/>
            <person name="Tsuchikane K."/>
            <person name="Ohji S."/>
            <person name="Yamazoe A."/>
            <person name="Fujita N."/>
            <person name="Shintani M."/>
            <person name="Kimbara K."/>
        </authorList>
    </citation>
    <scope>NUCLEOTIDE SEQUENCE [LARGE SCALE GENOMIC DNA]</scope>
    <source>
        <strain evidence="2">TK102</strain>
    </source>
</reference>
<evidence type="ECO:0000313" key="2">
    <source>
        <dbReference type="EMBL" id="AIJ47221.1"/>
    </source>
</evidence>
<feature type="signal peptide" evidence="1">
    <location>
        <begin position="1"/>
        <end position="19"/>
    </location>
</feature>
<keyword evidence="1" id="KW-0732">Signal</keyword>
<dbReference type="AlphaFoldDB" id="A0A076PRA9"/>
<dbReference type="KEGG" id="ctes:O987_15550"/>
<sequence length="117" mass="12557">MKVMLAISLIAIALVGCNASQPPVQSAAGDKAAGVSATKVVNFVGPMDLTIRLQSSDNFETAVMTDNADRSFNMTRVPAASGLRMTDGKSTFIHFRNGEGIVELVKDRPIRIKEFTK</sequence>
<evidence type="ECO:0000256" key="1">
    <source>
        <dbReference type="SAM" id="SignalP"/>
    </source>
</evidence>
<protein>
    <submittedName>
        <fullName evidence="2">NADH-ubiquinone oxidoreductase subunit 6</fullName>
    </submittedName>
</protein>
<name>A0A076PRA9_COMTE</name>
<dbReference type="EMBL" id="CP006704">
    <property type="protein sequence ID" value="AIJ47221.1"/>
    <property type="molecule type" value="Genomic_DNA"/>
</dbReference>
<dbReference type="PROSITE" id="PS51257">
    <property type="entry name" value="PROKAR_LIPOPROTEIN"/>
    <property type="match status" value="1"/>
</dbReference>
<keyword evidence="2" id="KW-0830">Ubiquinone</keyword>
<accession>A0A076PRA9</accession>
<dbReference type="Proteomes" id="UP000028782">
    <property type="component" value="Chromosome"/>
</dbReference>
<proteinExistence type="predicted"/>